<comment type="subunit">
    <text evidence="2 6">Heterotrimer of A, B and C subunits.</text>
</comment>
<dbReference type="PANTHER" id="PTHR15004">
    <property type="entry name" value="GLUTAMYL-TRNA(GLN) AMIDOTRANSFERASE SUBUNIT C, MITOCHONDRIAL"/>
    <property type="match status" value="1"/>
</dbReference>
<dbReference type="InterPro" id="IPR036113">
    <property type="entry name" value="Asp/Glu-ADT_sf_sub_c"/>
</dbReference>
<keyword evidence="9" id="KW-1185">Reference proteome</keyword>
<comment type="catalytic activity">
    <reaction evidence="5 6">
        <text>L-glutamyl-tRNA(Gln) + L-glutamine + ATP + H2O = L-glutaminyl-tRNA(Gln) + L-glutamate + ADP + phosphate + H(+)</text>
        <dbReference type="Rhea" id="RHEA:17521"/>
        <dbReference type="Rhea" id="RHEA-COMP:9681"/>
        <dbReference type="Rhea" id="RHEA-COMP:9684"/>
        <dbReference type="ChEBI" id="CHEBI:15377"/>
        <dbReference type="ChEBI" id="CHEBI:15378"/>
        <dbReference type="ChEBI" id="CHEBI:29985"/>
        <dbReference type="ChEBI" id="CHEBI:30616"/>
        <dbReference type="ChEBI" id="CHEBI:43474"/>
        <dbReference type="ChEBI" id="CHEBI:58359"/>
        <dbReference type="ChEBI" id="CHEBI:78520"/>
        <dbReference type="ChEBI" id="CHEBI:78521"/>
        <dbReference type="ChEBI" id="CHEBI:456216"/>
    </reaction>
</comment>
<comment type="catalytic activity">
    <reaction evidence="4 6">
        <text>L-aspartyl-tRNA(Asn) + L-glutamine + ATP + H2O = L-asparaginyl-tRNA(Asn) + L-glutamate + ADP + phosphate + 2 H(+)</text>
        <dbReference type="Rhea" id="RHEA:14513"/>
        <dbReference type="Rhea" id="RHEA-COMP:9674"/>
        <dbReference type="Rhea" id="RHEA-COMP:9677"/>
        <dbReference type="ChEBI" id="CHEBI:15377"/>
        <dbReference type="ChEBI" id="CHEBI:15378"/>
        <dbReference type="ChEBI" id="CHEBI:29985"/>
        <dbReference type="ChEBI" id="CHEBI:30616"/>
        <dbReference type="ChEBI" id="CHEBI:43474"/>
        <dbReference type="ChEBI" id="CHEBI:58359"/>
        <dbReference type="ChEBI" id="CHEBI:78515"/>
        <dbReference type="ChEBI" id="CHEBI:78516"/>
        <dbReference type="ChEBI" id="CHEBI:456216"/>
    </reaction>
</comment>
<keyword evidence="6" id="KW-0648">Protein biosynthesis</keyword>
<reference evidence="8 9" key="1">
    <citation type="submission" date="2021-10" db="EMBL/GenBank/DDBJ databases">
        <authorList>
            <person name="Grouzdev D.S."/>
            <person name="Pantiukh K.S."/>
            <person name="Krutkina M.S."/>
        </authorList>
    </citation>
    <scope>NUCLEOTIDE SEQUENCE [LARGE SCALE GENOMIC DNA]</scope>
    <source>
        <strain evidence="8 9">Z-7514</strain>
    </source>
</reference>
<feature type="region of interest" description="Disordered" evidence="7">
    <location>
        <begin position="64"/>
        <end position="95"/>
    </location>
</feature>
<dbReference type="GO" id="GO:0006450">
    <property type="term" value="P:regulation of translational fidelity"/>
    <property type="evidence" value="ECO:0007669"/>
    <property type="project" value="InterPro"/>
</dbReference>
<dbReference type="PANTHER" id="PTHR15004:SF0">
    <property type="entry name" value="GLUTAMYL-TRNA(GLN) AMIDOTRANSFERASE SUBUNIT C, MITOCHONDRIAL"/>
    <property type="match status" value="1"/>
</dbReference>
<dbReference type="NCBIfam" id="TIGR00135">
    <property type="entry name" value="gatC"/>
    <property type="match status" value="1"/>
</dbReference>
<evidence type="ECO:0000256" key="4">
    <source>
        <dbReference type="ARBA" id="ARBA00047380"/>
    </source>
</evidence>
<evidence type="ECO:0000256" key="1">
    <source>
        <dbReference type="ARBA" id="ARBA00010757"/>
    </source>
</evidence>
<feature type="compositionally biased region" description="Basic and acidic residues" evidence="7">
    <location>
        <begin position="64"/>
        <end position="86"/>
    </location>
</feature>
<protein>
    <recommendedName>
        <fullName evidence="6">Aspartyl/glutamyl-tRNA(Asn/Gln) amidotransferase subunit C</fullName>
        <shortName evidence="6">Asp/Glu-ADT subunit C</shortName>
        <ecNumber evidence="6">6.3.5.-</ecNumber>
    </recommendedName>
</protein>
<dbReference type="AlphaFoldDB" id="A0AAW4WWE6"/>
<evidence type="ECO:0000256" key="5">
    <source>
        <dbReference type="ARBA" id="ARBA00047913"/>
    </source>
</evidence>
<dbReference type="Proteomes" id="UP001199296">
    <property type="component" value="Unassembled WGS sequence"/>
</dbReference>
<evidence type="ECO:0000256" key="7">
    <source>
        <dbReference type="SAM" id="MobiDB-lite"/>
    </source>
</evidence>
<gene>
    <name evidence="6 8" type="primary">gatC</name>
    <name evidence="8" type="ORF">LJ207_06635</name>
</gene>
<dbReference type="GO" id="GO:0070681">
    <property type="term" value="P:glutaminyl-tRNAGln biosynthesis via transamidation"/>
    <property type="evidence" value="ECO:0007669"/>
    <property type="project" value="TreeGrafter"/>
</dbReference>
<evidence type="ECO:0000256" key="2">
    <source>
        <dbReference type="ARBA" id="ARBA00011123"/>
    </source>
</evidence>
<comment type="similarity">
    <text evidence="1 6">Belongs to the GatC family.</text>
</comment>
<evidence type="ECO:0000256" key="3">
    <source>
        <dbReference type="ARBA" id="ARBA00024799"/>
    </source>
</evidence>
<comment type="function">
    <text evidence="3 6">Allows the formation of correctly charged Asn-tRNA(Asn) or Gln-tRNA(Gln) through the transamidation of misacylated Asp-tRNA(Asn) or Glu-tRNA(Gln) in organisms which lack either or both of asparaginyl-tRNA or glutaminyl-tRNA synthetases. The reaction takes place in the presence of glutamine and ATP through an activated phospho-Asp-tRNA(Asn) or phospho-Glu-tRNA(Gln).</text>
</comment>
<dbReference type="Pfam" id="PF02686">
    <property type="entry name" value="GatC"/>
    <property type="match status" value="1"/>
</dbReference>
<dbReference type="Gene3D" id="1.10.20.60">
    <property type="entry name" value="Glu-tRNAGln amidotransferase C subunit, N-terminal domain"/>
    <property type="match status" value="1"/>
</dbReference>
<dbReference type="HAMAP" id="MF_00122">
    <property type="entry name" value="GatC"/>
    <property type="match status" value="1"/>
</dbReference>
<keyword evidence="6" id="KW-0547">Nucleotide-binding</keyword>
<dbReference type="InterPro" id="IPR003837">
    <property type="entry name" value="GatC"/>
</dbReference>
<dbReference type="EC" id="6.3.5.-" evidence="6"/>
<dbReference type="SUPFAM" id="SSF141000">
    <property type="entry name" value="Glu-tRNAGln amidotransferase C subunit"/>
    <property type="match status" value="1"/>
</dbReference>
<dbReference type="GO" id="GO:0005524">
    <property type="term" value="F:ATP binding"/>
    <property type="evidence" value="ECO:0007669"/>
    <property type="project" value="UniProtKB-KW"/>
</dbReference>
<accession>A0AAW4WWE6</accession>
<evidence type="ECO:0000313" key="9">
    <source>
        <dbReference type="Proteomes" id="UP001199296"/>
    </source>
</evidence>
<organism evidence="8 9">
    <name type="scientific">Halanaerobium polyolivorans</name>
    <dbReference type="NCBI Taxonomy" id="2886943"/>
    <lineage>
        <taxon>Bacteria</taxon>
        <taxon>Bacillati</taxon>
        <taxon>Bacillota</taxon>
        <taxon>Clostridia</taxon>
        <taxon>Halanaerobiales</taxon>
        <taxon>Halanaerobiaceae</taxon>
        <taxon>Halanaerobium</taxon>
    </lineage>
</organism>
<dbReference type="GO" id="GO:0006412">
    <property type="term" value="P:translation"/>
    <property type="evidence" value="ECO:0007669"/>
    <property type="project" value="UniProtKB-UniRule"/>
</dbReference>
<dbReference type="RefSeq" id="WP_229345390.1">
    <property type="nucleotide sequence ID" value="NZ_JAJFAT010000008.1"/>
</dbReference>
<evidence type="ECO:0000256" key="6">
    <source>
        <dbReference type="HAMAP-Rule" id="MF_00122"/>
    </source>
</evidence>
<comment type="caution">
    <text evidence="8">The sequence shown here is derived from an EMBL/GenBank/DDBJ whole genome shotgun (WGS) entry which is preliminary data.</text>
</comment>
<proteinExistence type="inferred from homology"/>
<dbReference type="EMBL" id="JAJFAT010000008">
    <property type="protein sequence ID" value="MCC3144995.1"/>
    <property type="molecule type" value="Genomic_DNA"/>
</dbReference>
<sequence length="95" mass="11068">MIDKKDVEYSADLAHLKLSEEEKELYTEQIAKIFDYVEKLNELDTEDVVPTAYTVPMKNVMREDKVEESLDREKSLANAPDKKEGQFRVPKIMSE</sequence>
<evidence type="ECO:0000313" key="8">
    <source>
        <dbReference type="EMBL" id="MCC3144995.1"/>
    </source>
</evidence>
<keyword evidence="6" id="KW-0436">Ligase</keyword>
<dbReference type="GO" id="GO:0050567">
    <property type="term" value="F:glutaminyl-tRNA synthase (glutamine-hydrolyzing) activity"/>
    <property type="evidence" value="ECO:0007669"/>
    <property type="project" value="UniProtKB-UniRule"/>
</dbReference>
<name>A0AAW4WWE6_9FIRM</name>
<keyword evidence="6" id="KW-0067">ATP-binding</keyword>